<evidence type="ECO:0000313" key="2">
    <source>
        <dbReference type="Proteomes" id="UP001054945"/>
    </source>
</evidence>
<reference evidence="1 2" key="1">
    <citation type="submission" date="2021-06" db="EMBL/GenBank/DDBJ databases">
        <title>Caerostris extrusa draft genome.</title>
        <authorList>
            <person name="Kono N."/>
            <person name="Arakawa K."/>
        </authorList>
    </citation>
    <scope>NUCLEOTIDE SEQUENCE [LARGE SCALE GENOMIC DNA]</scope>
</reference>
<proteinExistence type="predicted"/>
<dbReference type="AlphaFoldDB" id="A0AAV4PTG5"/>
<protein>
    <submittedName>
        <fullName evidence="1">Uncharacterized protein</fullName>
    </submittedName>
</protein>
<accession>A0AAV4PTG5</accession>
<sequence>MGSGARLRRSSVGLIEKTCLRELRSTQYLGVPPERVPCYSGILLGLLTVNTSVRRRRSSLNSTKVFVLKVLYKPKARARTGSSRMVGKLGWLISTGTQPNRNSQR</sequence>
<name>A0AAV4PTG5_CAEEX</name>
<comment type="caution">
    <text evidence="1">The sequence shown here is derived from an EMBL/GenBank/DDBJ whole genome shotgun (WGS) entry which is preliminary data.</text>
</comment>
<gene>
    <name evidence="1" type="ORF">CEXT_145301</name>
</gene>
<organism evidence="1 2">
    <name type="scientific">Caerostris extrusa</name>
    <name type="common">Bark spider</name>
    <name type="synonym">Caerostris bankana</name>
    <dbReference type="NCBI Taxonomy" id="172846"/>
    <lineage>
        <taxon>Eukaryota</taxon>
        <taxon>Metazoa</taxon>
        <taxon>Ecdysozoa</taxon>
        <taxon>Arthropoda</taxon>
        <taxon>Chelicerata</taxon>
        <taxon>Arachnida</taxon>
        <taxon>Araneae</taxon>
        <taxon>Araneomorphae</taxon>
        <taxon>Entelegynae</taxon>
        <taxon>Araneoidea</taxon>
        <taxon>Araneidae</taxon>
        <taxon>Caerostris</taxon>
    </lineage>
</organism>
<evidence type="ECO:0000313" key="1">
    <source>
        <dbReference type="EMBL" id="GIY00352.1"/>
    </source>
</evidence>
<dbReference type="EMBL" id="BPLR01005168">
    <property type="protein sequence ID" value="GIY00352.1"/>
    <property type="molecule type" value="Genomic_DNA"/>
</dbReference>
<keyword evidence="2" id="KW-1185">Reference proteome</keyword>
<dbReference type="Proteomes" id="UP001054945">
    <property type="component" value="Unassembled WGS sequence"/>
</dbReference>